<dbReference type="Pfam" id="PF00069">
    <property type="entry name" value="Pkinase"/>
    <property type="match status" value="1"/>
</dbReference>
<dbReference type="GO" id="GO:0035556">
    <property type="term" value="P:intracellular signal transduction"/>
    <property type="evidence" value="ECO:0007669"/>
    <property type="project" value="TreeGrafter"/>
</dbReference>
<sequence>MPYVTPKMVQFMKEKGLTSSADSSENVSRSSDIVSTDSADGEKKRKVRELPSSVDPPDEDDSSDSDLTSKKPPQPGVLPPSWVYRHKSQTSNKPSSKENCSRTRTKSSINSNGRKLSYLKPLVVPGMNVRYNEMPFDEKRVKYTQTLLKSNVRQLYDIPPTLKVEENKDIFEAQNYEYKDFLFVCKEYDSSLLPKHELYFKVLRWLAKKHPAIIHTWHVFQKGNNGKIQVFQELAPYGTLHYYISKRGTLDEDRCQMAARQLRHAMDYLGDMGLCHRTISPVHVLVIHATENFMVKLSGFRQACIYYNIRKDDIIYQPCFSYRKRSTVPDYYAPEMYGNIANEHYDPTAADVWSLGATLYYSSCKKYPYDTTKNNPKIENEIQRNVLNLKMSRNAQSAIGHMLTIYAASRISVEKLRDHPWIKEK</sequence>
<comment type="caution">
    <text evidence="5">The sequence shown here is derived from an EMBL/GenBank/DDBJ whole genome shotgun (WGS) entry which is preliminary data.</text>
</comment>
<keyword evidence="2" id="KW-0067">ATP-binding</keyword>
<gene>
    <name evidence="5" type="ORF">RDWZM_005622</name>
</gene>
<dbReference type="AlphaFoldDB" id="A0A9Q0M5Z0"/>
<proteinExistence type="predicted"/>
<evidence type="ECO:0000256" key="3">
    <source>
        <dbReference type="SAM" id="MobiDB-lite"/>
    </source>
</evidence>
<dbReference type="SUPFAM" id="SSF56112">
    <property type="entry name" value="Protein kinase-like (PK-like)"/>
    <property type="match status" value="1"/>
</dbReference>
<protein>
    <recommendedName>
        <fullName evidence="4">Protein kinase domain-containing protein</fullName>
    </recommendedName>
</protein>
<dbReference type="EMBL" id="JAPWDV010000002">
    <property type="protein sequence ID" value="KAJ6219810.1"/>
    <property type="molecule type" value="Genomic_DNA"/>
</dbReference>
<keyword evidence="6" id="KW-1185">Reference proteome</keyword>
<keyword evidence="1" id="KW-0547">Nucleotide-binding</keyword>
<evidence type="ECO:0000256" key="1">
    <source>
        <dbReference type="ARBA" id="ARBA00022741"/>
    </source>
</evidence>
<evidence type="ECO:0000313" key="5">
    <source>
        <dbReference type="EMBL" id="KAJ6219810.1"/>
    </source>
</evidence>
<reference evidence="5" key="1">
    <citation type="submission" date="2022-12" db="EMBL/GenBank/DDBJ databases">
        <title>Genome assemblies of Blomia tropicalis.</title>
        <authorList>
            <person name="Cui Y."/>
        </authorList>
    </citation>
    <scope>NUCLEOTIDE SEQUENCE</scope>
    <source>
        <tissue evidence="5">Adult mites</tissue>
    </source>
</reference>
<accession>A0A9Q0M5Z0</accession>
<evidence type="ECO:0000256" key="2">
    <source>
        <dbReference type="ARBA" id="ARBA00022840"/>
    </source>
</evidence>
<feature type="region of interest" description="Disordered" evidence="3">
    <location>
        <begin position="15"/>
        <end position="112"/>
    </location>
</feature>
<feature type="compositionally biased region" description="Polar residues" evidence="3">
    <location>
        <begin position="17"/>
        <end position="38"/>
    </location>
</feature>
<evidence type="ECO:0000259" key="4">
    <source>
        <dbReference type="PROSITE" id="PS50011"/>
    </source>
</evidence>
<dbReference type="SMART" id="SM00220">
    <property type="entry name" value="S_TKc"/>
    <property type="match status" value="1"/>
</dbReference>
<dbReference type="PANTHER" id="PTHR24346:SF30">
    <property type="entry name" value="MATERNAL EMBRYONIC LEUCINE ZIPPER KINASE"/>
    <property type="match status" value="1"/>
</dbReference>
<name>A0A9Q0M5Z0_BLOTA</name>
<dbReference type="GO" id="GO:0005737">
    <property type="term" value="C:cytoplasm"/>
    <property type="evidence" value="ECO:0007669"/>
    <property type="project" value="TreeGrafter"/>
</dbReference>
<dbReference type="InterPro" id="IPR000719">
    <property type="entry name" value="Prot_kinase_dom"/>
</dbReference>
<organism evidence="5 6">
    <name type="scientific">Blomia tropicalis</name>
    <name type="common">Mite</name>
    <dbReference type="NCBI Taxonomy" id="40697"/>
    <lineage>
        <taxon>Eukaryota</taxon>
        <taxon>Metazoa</taxon>
        <taxon>Ecdysozoa</taxon>
        <taxon>Arthropoda</taxon>
        <taxon>Chelicerata</taxon>
        <taxon>Arachnida</taxon>
        <taxon>Acari</taxon>
        <taxon>Acariformes</taxon>
        <taxon>Sarcoptiformes</taxon>
        <taxon>Astigmata</taxon>
        <taxon>Glycyphagoidea</taxon>
        <taxon>Echimyopodidae</taxon>
        <taxon>Blomia</taxon>
    </lineage>
</organism>
<dbReference type="PROSITE" id="PS50011">
    <property type="entry name" value="PROTEIN_KINASE_DOM"/>
    <property type="match status" value="1"/>
</dbReference>
<feature type="domain" description="Protein kinase" evidence="4">
    <location>
        <begin position="156"/>
        <end position="422"/>
    </location>
</feature>
<dbReference type="Proteomes" id="UP001142055">
    <property type="component" value="Chromosome 2"/>
</dbReference>
<dbReference type="InterPro" id="IPR011009">
    <property type="entry name" value="Kinase-like_dom_sf"/>
</dbReference>
<dbReference type="GO" id="GO:0005524">
    <property type="term" value="F:ATP binding"/>
    <property type="evidence" value="ECO:0007669"/>
    <property type="project" value="UniProtKB-KW"/>
</dbReference>
<dbReference type="GO" id="GO:0004674">
    <property type="term" value="F:protein serine/threonine kinase activity"/>
    <property type="evidence" value="ECO:0007669"/>
    <property type="project" value="TreeGrafter"/>
</dbReference>
<evidence type="ECO:0000313" key="6">
    <source>
        <dbReference type="Proteomes" id="UP001142055"/>
    </source>
</evidence>
<dbReference type="PANTHER" id="PTHR24346">
    <property type="entry name" value="MAP/MICROTUBULE AFFINITY-REGULATING KINASE"/>
    <property type="match status" value="1"/>
</dbReference>
<dbReference type="Gene3D" id="1.10.510.10">
    <property type="entry name" value="Transferase(Phosphotransferase) domain 1"/>
    <property type="match status" value="1"/>
</dbReference>